<evidence type="ECO:0000259" key="1">
    <source>
        <dbReference type="Pfam" id="PF04471"/>
    </source>
</evidence>
<feature type="domain" description="Restriction endonuclease type IV Mrr" evidence="1">
    <location>
        <begin position="156"/>
        <end position="271"/>
    </location>
</feature>
<comment type="caution">
    <text evidence="3">The sequence shown here is derived from an EMBL/GenBank/DDBJ whole genome shotgun (WGS) entry which is preliminary data.</text>
</comment>
<dbReference type="GO" id="GO:0015666">
    <property type="term" value="F:restriction endodeoxyribonuclease activity"/>
    <property type="evidence" value="ECO:0007669"/>
    <property type="project" value="TreeGrafter"/>
</dbReference>
<evidence type="ECO:0000313" key="3">
    <source>
        <dbReference type="EMBL" id="ORI07392.1"/>
    </source>
</evidence>
<dbReference type="Gene3D" id="3.40.1350.10">
    <property type="match status" value="1"/>
</dbReference>
<accession>A0A1X0U290</accession>
<name>A0A1X0U290_9BACT</name>
<keyword evidence="3" id="KW-0540">Nuclease</keyword>
<dbReference type="Proteomes" id="UP000192671">
    <property type="component" value="Unassembled WGS sequence"/>
</dbReference>
<dbReference type="PANTHER" id="PTHR30015:SF7">
    <property type="entry name" value="TYPE IV METHYL-DIRECTED RESTRICTION ENZYME ECOKMRR"/>
    <property type="match status" value="1"/>
</dbReference>
<dbReference type="InterPro" id="IPR011335">
    <property type="entry name" value="Restrct_endonuc-II-like"/>
</dbReference>
<protein>
    <submittedName>
        <fullName evidence="3">Restriction endonuclease</fullName>
    </submittedName>
</protein>
<dbReference type="GO" id="GO:0003677">
    <property type="term" value="F:DNA binding"/>
    <property type="evidence" value="ECO:0007669"/>
    <property type="project" value="InterPro"/>
</dbReference>
<keyword evidence="3" id="KW-0378">Hydrolase</keyword>
<dbReference type="Pfam" id="PF04471">
    <property type="entry name" value="Mrr_cat"/>
    <property type="match status" value="1"/>
</dbReference>
<sequence>MLPSYKDMMLPILEFVAQKKEANRAEISKFIIEHFKLKDEDLLQKIKRGTPTYINRTDWALSYLATTAQVKSRPEKVLLQKVGRSLFAITNFGKELVSSKDKKSKFLTWYDEIYKQEIRQEKKEATENTPDDNIDEALCKIKEELKSEILSSILEKEPRFFEYLVTKLLEKMNYGAGNLTNKGPDGGIDGIIDEDELGLSKIYIQAKRYKDGSNIRRPEIQQFIGAISNKNTKKGVFITTAKFTKEAENFAKDNQNFSVVLIDGDKLAELMIKYKVGVQISQIYEICKIDTDFFEENNF</sequence>
<evidence type="ECO:0000313" key="4">
    <source>
        <dbReference type="Proteomes" id="UP000192671"/>
    </source>
</evidence>
<feature type="domain" description="Restriction system protein Mrr-like N-terminal" evidence="2">
    <location>
        <begin position="5"/>
        <end position="97"/>
    </location>
</feature>
<gene>
    <name evidence="3" type="ORF">A3835_07495</name>
</gene>
<dbReference type="InterPro" id="IPR052906">
    <property type="entry name" value="Type_IV_Methyl-Rstrct_Enzyme"/>
</dbReference>
<dbReference type="InterPro" id="IPR007560">
    <property type="entry name" value="Restrct_endonuc_IV_Mrr"/>
</dbReference>
<dbReference type="AlphaFoldDB" id="A0A1X0U290"/>
<dbReference type="InterPro" id="IPR025745">
    <property type="entry name" value="Mrr-like_N_dom"/>
</dbReference>
<dbReference type="Pfam" id="PF14338">
    <property type="entry name" value="Mrr_N"/>
    <property type="match status" value="1"/>
</dbReference>
<evidence type="ECO:0000259" key="2">
    <source>
        <dbReference type="Pfam" id="PF14338"/>
    </source>
</evidence>
<dbReference type="GO" id="GO:0009307">
    <property type="term" value="P:DNA restriction-modification system"/>
    <property type="evidence" value="ECO:0007669"/>
    <property type="project" value="InterPro"/>
</dbReference>
<dbReference type="InterPro" id="IPR011856">
    <property type="entry name" value="tRNA_endonuc-like_dom_sf"/>
</dbReference>
<reference evidence="3 4" key="1">
    <citation type="journal article" date="2017" name="Gene Rep">
        <title>The ribosomal RNA operon (rrn) of Campylobacter concisus supports molecular typing to genomospecies level.</title>
        <authorList>
            <person name="Huq M."/>
            <person name="Van T.T.H."/>
            <person name="Gurtler V."/>
            <person name="Elshagmani E."/>
            <person name="Allemailem K.S."/>
            <person name="Smooker P.M."/>
            <person name="Istivan T.S."/>
        </authorList>
    </citation>
    <scope>NUCLEOTIDE SEQUENCE [LARGE SCALE GENOMIC DNA]</scope>
    <source>
        <strain evidence="3 4">RCH 26</strain>
    </source>
</reference>
<keyword evidence="3" id="KW-0255">Endonuclease</keyword>
<dbReference type="SUPFAM" id="SSF52980">
    <property type="entry name" value="Restriction endonuclease-like"/>
    <property type="match status" value="1"/>
</dbReference>
<dbReference type="EMBL" id="LVWL01000020">
    <property type="protein sequence ID" value="ORI07392.1"/>
    <property type="molecule type" value="Genomic_DNA"/>
</dbReference>
<organism evidence="3 4">
    <name type="scientific">Campylobacter concisus</name>
    <dbReference type="NCBI Taxonomy" id="199"/>
    <lineage>
        <taxon>Bacteria</taxon>
        <taxon>Pseudomonadati</taxon>
        <taxon>Campylobacterota</taxon>
        <taxon>Epsilonproteobacteria</taxon>
        <taxon>Campylobacterales</taxon>
        <taxon>Campylobacteraceae</taxon>
        <taxon>Campylobacter</taxon>
    </lineage>
</organism>
<dbReference type="PANTHER" id="PTHR30015">
    <property type="entry name" value="MRR RESTRICTION SYSTEM PROTEIN"/>
    <property type="match status" value="1"/>
</dbReference>
<proteinExistence type="predicted"/>